<sequence>MDLTLLKSFSWPIYQVRGWRLSRKTSIKSHLLSESTVAVGLCFGRLFRGFGQIGGAIASAVLDRELRKRIHNPNINEVLRRFSFRESSHCLIPLPLDH</sequence>
<evidence type="ECO:0000313" key="1">
    <source>
        <dbReference type="EMBL" id="KAF9642551.1"/>
    </source>
</evidence>
<proteinExistence type="predicted"/>
<keyword evidence="2" id="KW-1185">Reference proteome</keyword>
<name>A0ACB6YYT4_THEGA</name>
<protein>
    <submittedName>
        <fullName evidence="1">Uncharacterized protein</fullName>
    </submittedName>
</protein>
<reference evidence="1" key="1">
    <citation type="submission" date="2019-10" db="EMBL/GenBank/DDBJ databases">
        <authorList>
            <consortium name="DOE Joint Genome Institute"/>
            <person name="Kuo A."/>
            <person name="Miyauchi S."/>
            <person name="Kiss E."/>
            <person name="Drula E."/>
            <person name="Kohler A."/>
            <person name="Sanchez-Garcia M."/>
            <person name="Andreopoulos B."/>
            <person name="Barry K.W."/>
            <person name="Bonito G."/>
            <person name="Buee M."/>
            <person name="Carver A."/>
            <person name="Chen C."/>
            <person name="Cichocki N."/>
            <person name="Clum A."/>
            <person name="Culley D."/>
            <person name="Crous P.W."/>
            <person name="Fauchery L."/>
            <person name="Girlanda M."/>
            <person name="Hayes R."/>
            <person name="Keri Z."/>
            <person name="Labutti K."/>
            <person name="Lipzen A."/>
            <person name="Lombard V."/>
            <person name="Magnuson J."/>
            <person name="Maillard F."/>
            <person name="Morin E."/>
            <person name="Murat C."/>
            <person name="Nolan M."/>
            <person name="Ohm R."/>
            <person name="Pangilinan J."/>
            <person name="Pereira M."/>
            <person name="Perotto S."/>
            <person name="Peter M."/>
            <person name="Riley R."/>
            <person name="Sitrit Y."/>
            <person name="Stielow B."/>
            <person name="Szollosi G."/>
            <person name="Zifcakova L."/>
            <person name="Stursova M."/>
            <person name="Spatafora J.W."/>
            <person name="Tedersoo L."/>
            <person name="Vaario L.-M."/>
            <person name="Yamada A."/>
            <person name="Yan M."/>
            <person name="Wang P."/>
            <person name="Xu J."/>
            <person name="Bruns T."/>
            <person name="Baldrian P."/>
            <person name="Vilgalys R."/>
            <person name="Henrissat B."/>
            <person name="Grigoriev I.V."/>
            <person name="Hibbett D."/>
            <person name="Nagy L.G."/>
            <person name="Martin F.M."/>
        </authorList>
    </citation>
    <scope>NUCLEOTIDE SEQUENCE</scope>
    <source>
        <strain evidence="1">P2</strain>
    </source>
</reference>
<accession>A0ACB6YYT4</accession>
<evidence type="ECO:0000313" key="2">
    <source>
        <dbReference type="Proteomes" id="UP000886501"/>
    </source>
</evidence>
<comment type="caution">
    <text evidence="1">The sequence shown here is derived from an EMBL/GenBank/DDBJ whole genome shotgun (WGS) entry which is preliminary data.</text>
</comment>
<dbReference type="Proteomes" id="UP000886501">
    <property type="component" value="Unassembled WGS sequence"/>
</dbReference>
<dbReference type="EMBL" id="MU118425">
    <property type="protein sequence ID" value="KAF9642551.1"/>
    <property type="molecule type" value="Genomic_DNA"/>
</dbReference>
<gene>
    <name evidence="1" type="ORF">BDM02DRAFT_2051219</name>
</gene>
<reference evidence="1" key="2">
    <citation type="journal article" date="2020" name="Nat. Commun.">
        <title>Large-scale genome sequencing of mycorrhizal fungi provides insights into the early evolution of symbiotic traits.</title>
        <authorList>
            <person name="Miyauchi S."/>
            <person name="Kiss E."/>
            <person name="Kuo A."/>
            <person name="Drula E."/>
            <person name="Kohler A."/>
            <person name="Sanchez-Garcia M."/>
            <person name="Morin E."/>
            <person name="Andreopoulos B."/>
            <person name="Barry K.W."/>
            <person name="Bonito G."/>
            <person name="Buee M."/>
            <person name="Carver A."/>
            <person name="Chen C."/>
            <person name="Cichocki N."/>
            <person name="Clum A."/>
            <person name="Culley D."/>
            <person name="Crous P.W."/>
            <person name="Fauchery L."/>
            <person name="Girlanda M."/>
            <person name="Hayes R.D."/>
            <person name="Keri Z."/>
            <person name="LaButti K."/>
            <person name="Lipzen A."/>
            <person name="Lombard V."/>
            <person name="Magnuson J."/>
            <person name="Maillard F."/>
            <person name="Murat C."/>
            <person name="Nolan M."/>
            <person name="Ohm R.A."/>
            <person name="Pangilinan J."/>
            <person name="Pereira M.F."/>
            <person name="Perotto S."/>
            <person name="Peter M."/>
            <person name="Pfister S."/>
            <person name="Riley R."/>
            <person name="Sitrit Y."/>
            <person name="Stielow J.B."/>
            <person name="Szollosi G."/>
            <person name="Zifcakova L."/>
            <person name="Stursova M."/>
            <person name="Spatafora J.W."/>
            <person name="Tedersoo L."/>
            <person name="Vaario L.M."/>
            <person name="Yamada A."/>
            <person name="Yan M."/>
            <person name="Wang P."/>
            <person name="Xu J."/>
            <person name="Bruns T."/>
            <person name="Baldrian P."/>
            <person name="Vilgalys R."/>
            <person name="Dunand C."/>
            <person name="Henrissat B."/>
            <person name="Grigoriev I.V."/>
            <person name="Hibbett D."/>
            <person name="Nagy L.G."/>
            <person name="Martin F.M."/>
        </authorList>
    </citation>
    <scope>NUCLEOTIDE SEQUENCE</scope>
    <source>
        <strain evidence="1">P2</strain>
    </source>
</reference>
<organism evidence="1 2">
    <name type="scientific">Thelephora ganbajun</name>
    <name type="common">Ganba fungus</name>
    <dbReference type="NCBI Taxonomy" id="370292"/>
    <lineage>
        <taxon>Eukaryota</taxon>
        <taxon>Fungi</taxon>
        <taxon>Dikarya</taxon>
        <taxon>Basidiomycota</taxon>
        <taxon>Agaricomycotina</taxon>
        <taxon>Agaricomycetes</taxon>
        <taxon>Thelephorales</taxon>
        <taxon>Thelephoraceae</taxon>
        <taxon>Thelephora</taxon>
    </lineage>
</organism>